<evidence type="ECO:0000259" key="2">
    <source>
        <dbReference type="Pfam" id="PF13406"/>
    </source>
</evidence>
<organism evidence="3 4">
    <name type="scientific">Ketogulonicigenium vulgare (strain WSH-001)</name>
    <dbReference type="NCBI Taxonomy" id="759362"/>
    <lineage>
        <taxon>Bacteria</taxon>
        <taxon>Pseudomonadati</taxon>
        <taxon>Pseudomonadota</taxon>
        <taxon>Alphaproteobacteria</taxon>
        <taxon>Rhodobacterales</taxon>
        <taxon>Roseobacteraceae</taxon>
        <taxon>Ketogulonicigenium</taxon>
    </lineage>
</organism>
<dbReference type="Proteomes" id="UP000000692">
    <property type="component" value="Chromosome"/>
</dbReference>
<dbReference type="PANTHER" id="PTHR30163:SF8">
    <property type="entry name" value="LYTIC MUREIN TRANSGLYCOSYLASE"/>
    <property type="match status" value="1"/>
</dbReference>
<dbReference type="InterPro" id="IPR031304">
    <property type="entry name" value="SLT_2"/>
</dbReference>
<evidence type="ECO:0000313" key="3">
    <source>
        <dbReference type="EMBL" id="AEM40374.1"/>
    </source>
</evidence>
<proteinExistence type="predicted"/>
<evidence type="ECO:0000256" key="1">
    <source>
        <dbReference type="SAM" id="SignalP"/>
    </source>
</evidence>
<dbReference type="AlphaFoldDB" id="F9Y3D3"/>
<keyword evidence="1" id="KW-0732">Signal</keyword>
<protein>
    <submittedName>
        <fullName evidence="3">Membrane-bound lytic murein transglycosylase B-like protein</fullName>
    </submittedName>
</protein>
<accession>F9Y3D3</accession>
<dbReference type="KEGG" id="kvl:KVU_0535"/>
<gene>
    <name evidence="3" type="ordered locus">KVU_0535</name>
</gene>
<dbReference type="GO" id="GO:0009253">
    <property type="term" value="P:peptidoglycan catabolic process"/>
    <property type="evidence" value="ECO:0007669"/>
    <property type="project" value="TreeGrafter"/>
</dbReference>
<dbReference type="HOGENOM" id="CLU_035402_3_0_5"/>
<dbReference type="RefSeq" id="WP_014537576.1">
    <property type="nucleotide sequence ID" value="NC_017384.1"/>
</dbReference>
<dbReference type="PANTHER" id="PTHR30163">
    <property type="entry name" value="MEMBRANE-BOUND LYTIC MUREIN TRANSGLYCOSYLASE B"/>
    <property type="match status" value="1"/>
</dbReference>
<dbReference type="Pfam" id="PF13406">
    <property type="entry name" value="SLT_2"/>
    <property type="match status" value="1"/>
</dbReference>
<keyword evidence="4" id="KW-1185">Reference proteome</keyword>
<name>F9Y3D3_KETVW</name>
<dbReference type="InterPro" id="IPR043426">
    <property type="entry name" value="MltB-like"/>
</dbReference>
<feature type="signal peptide" evidence="1">
    <location>
        <begin position="1"/>
        <end position="20"/>
    </location>
</feature>
<evidence type="ECO:0000313" key="4">
    <source>
        <dbReference type="Proteomes" id="UP000000692"/>
    </source>
</evidence>
<sequence length="264" mass="28427">MRKTALTFLLGALLAGPAAALTCGDTAAGFGAWKREFAQYAAQNGVGARGLAALDSATYATRTINADRNQRSFRYELDEFMRIRGGDTIVAQGRRQIENNRDFFLQLELTYGVPSSIIVAIHGMETGFGNFMGDSNVVSAITTLAYDCRRPAFFTPHALAALQLVDRGAISPNSTGAMHGELGHTQFLPGNILAYGVDGNGDGIVDMTNRADSLYSTANFLRQKGWQTGQSYAEGGPNFRVIQEWNAAGVYQRAIALIASRIDA</sequence>
<dbReference type="OrthoDB" id="9808544at2"/>
<dbReference type="EMBL" id="CP002018">
    <property type="protein sequence ID" value="AEM40374.1"/>
    <property type="molecule type" value="Genomic_DNA"/>
</dbReference>
<feature type="domain" description="Transglycosylase SLT" evidence="2">
    <location>
        <begin position="30"/>
        <end position="233"/>
    </location>
</feature>
<dbReference type="Gene3D" id="1.10.8.350">
    <property type="entry name" value="Bacterial muramidase"/>
    <property type="match status" value="1"/>
</dbReference>
<feature type="chain" id="PRO_5003391249" evidence="1">
    <location>
        <begin position="21"/>
        <end position="264"/>
    </location>
</feature>
<dbReference type="GO" id="GO:0008933">
    <property type="term" value="F:peptidoglycan lytic transglycosylase activity"/>
    <property type="evidence" value="ECO:0007669"/>
    <property type="project" value="TreeGrafter"/>
</dbReference>
<dbReference type="eggNOG" id="COG2951">
    <property type="taxonomic scope" value="Bacteria"/>
</dbReference>
<dbReference type="SUPFAM" id="SSF53955">
    <property type="entry name" value="Lysozyme-like"/>
    <property type="match status" value="1"/>
</dbReference>
<dbReference type="InterPro" id="IPR023346">
    <property type="entry name" value="Lysozyme-like_dom_sf"/>
</dbReference>
<reference evidence="3 4" key="1">
    <citation type="journal article" date="2011" name="J. Bacteriol.">
        <title>Complete genome sequence of the industrial strain Ketogulonicigenium vulgare WSH-001.</title>
        <authorList>
            <person name="Liu L."/>
            <person name="Li Y."/>
            <person name="Zhang J."/>
            <person name="Zhou Z."/>
            <person name="Liu J."/>
            <person name="Li X."/>
            <person name="Zhou J."/>
            <person name="Du G."/>
            <person name="Wang L."/>
            <person name="Chen J."/>
        </authorList>
    </citation>
    <scope>NUCLEOTIDE SEQUENCE [LARGE SCALE GENOMIC DNA]</scope>
    <source>
        <strain evidence="3 4">WSH-001</strain>
    </source>
</reference>
<dbReference type="CDD" id="cd13399">
    <property type="entry name" value="Slt35-like"/>
    <property type="match status" value="1"/>
</dbReference>